<dbReference type="STRING" id="1006006.Mcup_0196"/>
<proteinExistence type="predicted"/>
<dbReference type="Gene3D" id="3.40.50.1980">
    <property type="entry name" value="Nitrogenase molybdenum iron protein domain"/>
    <property type="match status" value="2"/>
</dbReference>
<dbReference type="InterPro" id="IPR050902">
    <property type="entry name" value="ABC_Transporter_SBP"/>
</dbReference>
<keyword evidence="3" id="KW-1185">Reference proteome</keyword>
<dbReference type="PATRIC" id="fig|1006006.8.peg.197"/>
<dbReference type="KEGG" id="mcn:Mcup_0196"/>
<accession>F4FYR6</accession>
<dbReference type="CDD" id="cd01143">
    <property type="entry name" value="YvrC"/>
    <property type="match status" value="1"/>
</dbReference>
<dbReference type="RefSeq" id="WP_013736805.1">
    <property type="nucleotide sequence ID" value="NC_015435.1"/>
</dbReference>
<dbReference type="OrthoDB" id="24039at2157"/>
<evidence type="ECO:0000313" key="3">
    <source>
        <dbReference type="Proteomes" id="UP000007812"/>
    </source>
</evidence>
<dbReference type="AlphaFoldDB" id="F4FYR6"/>
<evidence type="ECO:0000259" key="1">
    <source>
        <dbReference type="PROSITE" id="PS50983"/>
    </source>
</evidence>
<protein>
    <submittedName>
        <fullName evidence="2">ABC-type Fe3+-hydroxamate transport system periplasmic component-like protein</fullName>
    </submittedName>
</protein>
<evidence type="ECO:0000313" key="2">
    <source>
        <dbReference type="EMBL" id="AEB94305.1"/>
    </source>
</evidence>
<dbReference type="eggNOG" id="arCOG04233">
    <property type="taxonomic scope" value="Archaea"/>
</dbReference>
<dbReference type="PANTHER" id="PTHR30535:SF34">
    <property type="entry name" value="MOLYBDATE-BINDING PROTEIN MOLA"/>
    <property type="match status" value="1"/>
</dbReference>
<dbReference type="InterPro" id="IPR002491">
    <property type="entry name" value="ABC_transptr_periplasmic_BD"/>
</dbReference>
<dbReference type="PROSITE" id="PS50983">
    <property type="entry name" value="FE_B12_PBP"/>
    <property type="match status" value="1"/>
</dbReference>
<dbReference type="EMBL" id="CP002656">
    <property type="protein sequence ID" value="AEB94305.1"/>
    <property type="molecule type" value="Genomic_DNA"/>
</dbReference>
<dbReference type="SUPFAM" id="SSF53807">
    <property type="entry name" value="Helical backbone' metal receptor"/>
    <property type="match status" value="1"/>
</dbReference>
<organism evidence="2 3">
    <name type="scientific">Metallosphaera cuprina (strain Ar-4)</name>
    <dbReference type="NCBI Taxonomy" id="1006006"/>
    <lineage>
        <taxon>Archaea</taxon>
        <taxon>Thermoproteota</taxon>
        <taxon>Thermoprotei</taxon>
        <taxon>Sulfolobales</taxon>
        <taxon>Sulfolobaceae</taxon>
        <taxon>Metallosphaera</taxon>
    </lineage>
</organism>
<dbReference type="Pfam" id="PF01497">
    <property type="entry name" value="Peripla_BP_2"/>
    <property type="match status" value="1"/>
</dbReference>
<dbReference type="PANTHER" id="PTHR30535">
    <property type="entry name" value="VITAMIN B12-BINDING PROTEIN"/>
    <property type="match status" value="1"/>
</dbReference>
<gene>
    <name evidence="2" type="ordered locus">Mcup_0196</name>
</gene>
<dbReference type="HOGENOM" id="CLU_038034_2_8_2"/>
<reference evidence="2 3" key="1">
    <citation type="journal article" date="2011" name="J. Bacteriol.">
        <title>Complete genome sequence of Metallosphaera cuprina, a metal sulfide-oxidizing archaeon from a hot spring.</title>
        <authorList>
            <person name="Liu L.J."/>
            <person name="You X.Y."/>
            <person name="Zheng H."/>
            <person name="Wang S."/>
            <person name="Jiang C.Y."/>
            <person name="Liu S.J."/>
        </authorList>
    </citation>
    <scope>NUCLEOTIDE SEQUENCE [LARGE SCALE GENOMIC DNA]</scope>
    <source>
        <strain evidence="2 3">Ar-4</strain>
    </source>
</reference>
<feature type="domain" description="Fe/B12 periplasmic-binding" evidence="1">
    <location>
        <begin position="20"/>
        <end position="269"/>
    </location>
</feature>
<dbReference type="GeneID" id="10492391"/>
<dbReference type="Proteomes" id="UP000007812">
    <property type="component" value="Chromosome"/>
</dbReference>
<name>F4FYR6_METCR</name>
<sequence length="273" mass="31060">MKIFNDVLNESIEIEYPPKRIVSLDPAATETLFLLGLEDKVVGTDAFSYRPEGAKRKVKLGSYTHVKYDLLEALNPDIIFTTLGAQKYLGEELAKRGYPVYPLRVSTSVSAILNNVLILGNAIGEFEKSRSLYLELLNKINQLPRFNYRPIIYVELDLGGPITPGFPSHISDGIWLAGGMNLFDGTVDAYVEPKIDALLQREPDFIIYEPKRERPDELTRFMESLERRGLHKLKNLPVFMTRGDFLAHQGPSFITEVMPWINNVISSWLRSRK</sequence>